<reference evidence="2 3" key="2">
    <citation type="submission" date="2014-05" db="EMBL/GenBank/DDBJ databases">
        <title>Draft genome sequence of Halobacillus karajensis HK-03.</title>
        <authorList>
            <person name="Khelaifia S."/>
            <person name="Croce O."/>
            <person name="Lagier J.C."/>
            <person name="Raoult D."/>
        </authorList>
    </citation>
    <scope>NUCLEOTIDE SEQUENCE [LARGE SCALE GENOMIC DNA]</scope>
    <source>
        <strain evidence="2 3">HD-03</strain>
    </source>
</reference>
<evidence type="ECO:0000256" key="1">
    <source>
        <dbReference type="SAM" id="Phobius"/>
    </source>
</evidence>
<name>A0A024P3M8_9BACI</name>
<proteinExistence type="predicted"/>
<evidence type="ECO:0000313" key="3">
    <source>
        <dbReference type="Proteomes" id="UP000028868"/>
    </source>
</evidence>
<dbReference type="RefSeq" id="WP_035505836.1">
    <property type="nucleotide sequence ID" value="NZ_CCDH010000001.1"/>
</dbReference>
<feature type="transmembrane region" description="Helical" evidence="1">
    <location>
        <begin position="12"/>
        <end position="34"/>
    </location>
</feature>
<reference evidence="3" key="1">
    <citation type="submission" date="2014-03" db="EMBL/GenBank/DDBJ databases">
        <authorList>
            <person name="Urmite Genomes U."/>
        </authorList>
    </citation>
    <scope>NUCLEOTIDE SEQUENCE [LARGE SCALE GENOMIC DNA]</scope>
    <source>
        <strain evidence="3">HD-03</strain>
    </source>
</reference>
<feature type="transmembrane region" description="Helical" evidence="1">
    <location>
        <begin position="54"/>
        <end position="73"/>
    </location>
</feature>
<keyword evidence="1" id="KW-0812">Transmembrane</keyword>
<evidence type="ECO:0008006" key="4">
    <source>
        <dbReference type="Google" id="ProtNLM"/>
    </source>
</evidence>
<keyword evidence="1" id="KW-0472">Membrane</keyword>
<evidence type="ECO:0000313" key="2">
    <source>
        <dbReference type="EMBL" id="CDQ22496.1"/>
    </source>
</evidence>
<comment type="caution">
    <text evidence="2">The sequence shown here is derived from an EMBL/GenBank/DDBJ whole genome shotgun (WGS) entry which is preliminary data.</text>
</comment>
<accession>A0A024P3M8</accession>
<keyword evidence="1" id="KW-1133">Transmembrane helix</keyword>
<sequence>MKERLSTGILIALLFLIVFFIGQQWFIYSMLLLALVGYNEFTTIIQIKKWGRKWFIGALGVILLFIPMFVITATQMYQR</sequence>
<dbReference type="EMBL" id="CCDI010000001">
    <property type="protein sequence ID" value="CDQ22496.1"/>
    <property type="molecule type" value="Genomic_DNA"/>
</dbReference>
<dbReference type="Proteomes" id="UP000028868">
    <property type="component" value="Unassembled WGS sequence"/>
</dbReference>
<dbReference type="AlphaFoldDB" id="A0A024P3M8"/>
<gene>
    <name evidence="2" type="ORF">BN983_00707</name>
</gene>
<protein>
    <recommendedName>
        <fullName evidence="4">Phosphatidate cytidylyltransferase</fullName>
    </recommendedName>
</protein>
<keyword evidence="3" id="KW-1185">Reference proteome</keyword>
<organism evidence="2 3">
    <name type="scientific">Halobacillus karajensis</name>
    <dbReference type="NCBI Taxonomy" id="195088"/>
    <lineage>
        <taxon>Bacteria</taxon>
        <taxon>Bacillati</taxon>
        <taxon>Bacillota</taxon>
        <taxon>Bacilli</taxon>
        <taxon>Bacillales</taxon>
        <taxon>Bacillaceae</taxon>
        <taxon>Halobacillus</taxon>
    </lineage>
</organism>